<dbReference type="EMBL" id="VDLU01000003">
    <property type="protein sequence ID" value="TNJ27701.1"/>
    <property type="molecule type" value="Genomic_DNA"/>
</dbReference>
<dbReference type="Gene3D" id="3.10.580.10">
    <property type="entry name" value="CBS-domain"/>
    <property type="match status" value="1"/>
</dbReference>
<dbReference type="PROSITE" id="PS51371">
    <property type="entry name" value="CBS"/>
    <property type="match status" value="2"/>
</dbReference>
<dbReference type="GO" id="GO:0046872">
    <property type="term" value="F:metal ion binding"/>
    <property type="evidence" value="ECO:0007669"/>
    <property type="project" value="UniProtKB-KW"/>
</dbReference>
<dbReference type="InterPro" id="IPR038222">
    <property type="entry name" value="DHHA2_dom_sf"/>
</dbReference>
<keyword evidence="4" id="KW-0378">Hydrolase</keyword>
<evidence type="ECO:0000313" key="12">
    <source>
        <dbReference type="Proteomes" id="UP000315496"/>
    </source>
</evidence>
<dbReference type="InterPro" id="IPR004097">
    <property type="entry name" value="DHHA2"/>
</dbReference>
<keyword evidence="12" id="KW-1185">Reference proteome</keyword>
<evidence type="ECO:0000256" key="8">
    <source>
        <dbReference type="PROSITE-ProRule" id="PRU00703"/>
    </source>
</evidence>
<organism evidence="11 12">
    <name type="scientific">Giardia muris</name>
    <dbReference type="NCBI Taxonomy" id="5742"/>
    <lineage>
        <taxon>Eukaryota</taxon>
        <taxon>Metamonada</taxon>
        <taxon>Diplomonadida</taxon>
        <taxon>Hexamitidae</taxon>
        <taxon>Giardiinae</taxon>
        <taxon>Giardia</taxon>
    </lineage>
</organism>
<dbReference type="InterPro" id="IPR038763">
    <property type="entry name" value="DHH_sf"/>
</dbReference>
<dbReference type="Pfam" id="PF01368">
    <property type="entry name" value="DHH"/>
    <property type="match status" value="1"/>
</dbReference>
<dbReference type="Pfam" id="PF00571">
    <property type="entry name" value="CBS"/>
    <property type="match status" value="2"/>
</dbReference>
<evidence type="ECO:0000313" key="11">
    <source>
        <dbReference type="EMBL" id="TNJ27701.1"/>
    </source>
</evidence>
<dbReference type="Gene3D" id="3.90.1640.10">
    <property type="entry name" value="inorganic pyrophosphatase (n-terminal core)"/>
    <property type="match status" value="2"/>
</dbReference>
<sequence>MRVFEGDRDASPPTYVIGHRNPDSDSVLSAIGYVALLRALHPERRFIAAAAGPVTAQTKYVLDRFGAAYPEVVHDLTPKAGSFRRERLVTIHEGDSIASALELYARHQFKAVPAVDDNGVCVGVLSLADVCGSFLRPRLEADLRAVTTTGVALARAVRGRFVGNARAVELKRRTLFVPAVSDAAFASLARRLTPTDWRDAIFVIGHRPALLRALLLHGAGVVIVSRAGRFSPGDGDGDGDESEGEDRDGDENCGFDASAVSSDSATLADLRAPTPEGENELRLDDSADLDALASASFMDELAAADREKGDEDAGLLAALGEEKGGGSLAELIATGASAVIVTPLAVVSATLLAKQSTPVAEYVDRDQTLRVPENARLSEVRARFRAAKHSHAVCVVDRATGAPVGVATRMDLLKARLLDVILVDHNEASQRVEGVGADGVSVVEVVDHHRLGAHATRRAIRLTVRPVGSTCTIVASLFWERGAPGALTPPVASLLLAGIMCDTLVLRSPTTTRADEVIAERLAALAGLRFQELGTAIFQATSPLANCPDLRALILADYKVYPLSEGDESGPRVGVAQIETTSLATLTPDLLARLLAALAGLAAEQQLWCLALLVTDVISSDSLLLCHGPAAIADVLGYPLLDDYDLVFELKGVVSRKKQLLPHLLRVLPPLAQ</sequence>
<evidence type="ECO:0000256" key="7">
    <source>
        <dbReference type="ARBA" id="ARBA00047820"/>
    </source>
</evidence>
<evidence type="ECO:0000256" key="1">
    <source>
        <dbReference type="ARBA" id="ARBA00001936"/>
    </source>
</evidence>
<dbReference type="PANTHER" id="PTHR12112">
    <property type="entry name" value="BNIP - RELATED"/>
    <property type="match status" value="1"/>
</dbReference>
<dbReference type="InterPro" id="IPR046342">
    <property type="entry name" value="CBS_dom_sf"/>
</dbReference>
<dbReference type="AlphaFoldDB" id="A0A4Z1T5F5"/>
<dbReference type="Gene3D" id="3.10.310.20">
    <property type="entry name" value="DHHA2 domain"/>
    <property type="match status" value="1"/>
</dbReference>
<evidence type="ECO:0000259" key="10">
    <source>
        <dbReference type="PROSITE" id="PS51371"/>
    </source>
</evidence>
<gene>
    <name evidence="11" type="ORF">GMRT_12057</name>
</gene>
<dbReference type="SUPFAM" id="SSF64182">
    <property type="entry name" value="DHH phosphoesterases"/>
    <property type="match status" value="1"/>
</dbReference>
<accession>A0A4Z1T5F5</accession>
<protein>
    <recommendedName>
        <fullName evidence="2">inorganic diphosphatase</fullName>
        <ecNumber evidence="2">3.6.1.1</ecNumber>
    </recommendedName>
    <alternativeName>
        <fullName evidence="6">Pyrophosphate phospho-hydrolase</fullName>
    </alternativeName>
</protein>
<evidence type="ECO:0000256" key="5">
    <source>
        <dbReference type="ARBA" id="ARBA00023211"/>
    </source>
</evidence>
<reference evidence="11 12" key="1">
    <citation type="submission" date="2019-05" db="EMBL/GenBank/DDBJ databases">
        <title>The compact genome of Giardia muris reveals important steps in the evolution of intestinal protozoan parasites.</title>
        <authorList>
            <person name="Xu F."/>
            <person name="Jimenez-Gonzalez A."/>
            <person name="Einarsson E."/>
            <person name="Astvaldsson A."/>
            <person name="Peirasmaki D."/>
            <person name="Eckmann L."/>
            <person name="Andersson J.O."/>
            <person name="Svard S.G."/>
            <person name="Jerlstrom-Hultqvist J."/>
        </authorList>
    </citation>
    <scope>NUCLEOTIDE SEQUENCE [LARGE SCALE GENOMIC DNA]</scope>
    <source>
        <strain evidence="11 12">Roberts-Thomson</strain>
    </source>
</reference>
<evidence type="ECO:0000256" key="6">
    <source>
        <dbReference type="ARBA" id="ARBA00032535"/>
    </source>
</evidence>
<comment type="caution">
    <text evidence="11">The sequence shown here is derived from an EMBL/GenBank/DDBJ whole genome shotgun (WGS) entry which is preliminary data.</text>
</comment>
<feature type="domain" description="CBS" evidence="10">
    <location>
        <begin position="83"/>
        <end position="143"/>
    </location>
</feature>
<dbReference type="GO" id="GO:0004427">
    <property type="term" value="F:inorganic diphosphate phosphatase activity"/>
    <property type="evidence" value="ECO:0007669"/>
    <property type="project" value="UniProtKB-EC"/>
</dbReference>
<dbReference type="VEuPathDB" id="GiardiaDB:GMRT_12057"/>
<evidence type="ECO:0000256" key="2">
    <source>
        <dbReference type="ARBA" id="ARBA00012146"/>
    </source>
</evidence>
<dbReference type="GO" id="GO:0005737">
    <property type="term" value="C:cytoplasm"/>
    <property type="evidence" value="ECO:0007669"/>
    <property type="project" value="InterPro"/>
</dbReference>
<feature type="compositionally biased region" description="Acidic residues" evidence="9">
    <location>
        <begin position="235"/>
        <end position="253"/>
    </location>
</feature>
<dbReference type="SUPFAM" id="SSF54631">
    <property type="entry name" value="CBS-domain pair"/>
    <property type="match status" value="1"/>
</dbReference>
<dbReference type="OrthoDB" id="374045at2759"/>
<name>A0A4Z1T5F5_GIAMU</name>
<keyword evidence="5" id="KW-0464">Manganese</keyword>
<comment type="cofactor">
    <cofactor evidence="1">
        <name>Mn(2+)</name>
        <dbReference type="ChEBI" id="CHEBI:29035"/>
    </cofactor>
</comment>
<evidence type="ECO:0000256" key="4">
    <source>
        <dbReference type="ARBA" id="ARBA00022801"/>
    </source>
</evidence>
<dbReference type="Proteomes" id="UP000315496">
    <property type="component" value="Chromosome 3"/>
</dbReference>
<dbReference type="EC" id="3.6.1.1" evidence="2"/>
<keyword evidence="3" id="KW-0479">Metal-binding</keyword>
<dbReference type="InterPro" id="IPR000644">
    <property type="entry name" value="CBS_dom"/>
</dbReference>
<evidence type="ECO:0000256" key="3">
    <source>
        <dbReference type="ARBA" id="ARBA00022723"/>
    </source>
</evidence>
<dbReference type="Pfam" id="PF02833">
    <property type="entry name" value="DHHA2"/>
    <property type="match status" value="1"/>
</dbReference>
<dbReference type="InterPro" id="IPR001667">
    <property type="entry name" value="DDH_dom"/>
</dbReference>
<evidence type="ECO:0000256" key="9">
    <source>
        <dbReference type="SAM" id="MobiDB-lite"/>
    </source>
</evidence>
<feature type="region of interest" description="Disordered" evidence="9">
    <location>
        <begin position="232"/>
        <end position="283"/>
    </location>
</feature>
<feature type="domain" description="CBS" evidence="10">
    <location>
        <begin position="363"/>
        <end position="423"/>
    </location>
</feature>
<keyword evidence="8" id="KW-0129">CBS domain</keyword>
<comment type="catalytic activity">
    <reaction evidence="7">
        <text>diphosphate + H2O = 2 phosphate + H(+)</text>
        <dbReference type="Rhea" id="RHEA:24576"/>
        <dbReference type="ChEBI" id="CHEBI:15377"/>
        <dbReference type="ChEBI" id="CHEBI:15378"/>
        <dbReference type="ChEBI" id="CHEBI:33019"/>
        <dbReference type="ChEBI" id="CHEBI:43474"/>
        <dbReference type="EC" id="3.6.1.1"/>
    </reaction>
</comment>
<proteinExistence type="predicted"/>
<dbReference type="PANTHER" id="PTHR12112:SF22">
    <property type="entry name" value="MANGANESE-DEPENDENT INORGANIC PYROPHOSPHATASE-RELATED"/>
    <property type="match status" value="1"/>
</dbReference>
<dbReference type="SMART" id="SM00116">
    <property type="entry name" value="CBS"/>
    <property type="match status" value="2"/>
</dbReference>
<dbReference type="SMART" id="SM01131">
    <property type="entry name" value="DHHA2"/>
    <property type="match status" value="1"/>
</dbReference>